<dbReference type="AlphaFoldDB" id="A0A1F5RMP9"/>
<comment type="caution">
    <text evidence="1">The sequence shown here is derived from an EMBL/GenBank/DDBJ whole genome shotgun (WGS) entry which is preliminary data.</text>
</comment>
<name>A0A1F5RMP9_9BACT</name>
<organism evidence="1 2">
    <name type="scientific">Candidatus Falkowbacteria bacterium RIFCSPHIGHO2_02_FULL_45_15</name>
    <dbReference type="NCBI Taxonomy" id="1797987"/>
    <lineage>
        <taxon>Bacteria</taxon>
        <taxon>Candidatus Falkowiibacteriota</taxon>
    </lineage>
</organism>
<evidence type="ECO:0000313" key="1">
    <source>
        <dbReference type="EMBL" id="OGF15664.1"/>
    </source>
</evidence>
<gene>
    <name evidence="1" type="ORF">A3D54_00720</name>
</gene>
<protein>
    <submittedName>
        <fullName evidence="1">Uncharacterized protein</fullName>
    </submittedName>
</protein>
<accession>A0A1F5RMP9</accession>
<sequence length="198" mass="22847">MTRIIRRIVDLFCDVPFWFYCVFFKCLKRLCDDIGWDDIYQTTALGCCGDDLVGLLEEHKILRAGKNGTIVSFNLRRLLMITKPYTAGMVIGSFLKSCPLELLEEFECHFSVRIPAERGQILYSLEGLNDLNSNERKGMAAYLIAKMRKLFRKHPELISEVISGVYYRHPNLAEELKQEVYSTGLNAFYIYNPLANLL</sequence>
<reference evidence="1 2" key="1">
    <citation type="journal article" date="2016" name="Nat. Commun.">
        <title>Thousands of microbial genomes shed light on interconnected biogeochemical processes in an aquifer system.</title>
        <authorList>
            <person name="Anantharaman K."/>
            <person name="Brown C.T."/>
            <person name="Hug L.A."/>
            <person name="Sharon I."/>
            <person name="Castelle C.J."/>
            <person name="Probst A.J."/>
            <person name="Thomas B.C."/>
            <person name="Singh A."/>
            <person name="Wilkins M.J."/>
            <person name="Karaoz U."/>
            <person name="Brodie E.L."/>
            <person name="Williams K.H."/>
            <person name="Hubbard S.S."/>
            <person name="Banfield J.F."/>
        </authorList>
    </citation>
    <scope>NUCLEOTIDE SEQUENCE [LARGE SCALE GENOMIC DNA]</scope>
</reference>
<proteinExistence type="predicted"/>
<dbReference type="Proteomes" id="UP000177691">
    <property type="component" value="Unassembled WGS sequence"/>
</dbReference>
<evidence type="ECO:0000313" key="2">
    <source>
        <dbReference type="Proteomes" id="UP000177691"/>
    </source>
</evidence>
<dbReference type="EMBL" id="MFFU01000055">
    <property type="protein sequence ID" value="OGF15664.1"/>
    <property type="molecule type" value="Genomic_DNA"/>
</dbReference>